<name>A0ABV9NTF7_9BACI</name>
<comment type="caution">
    <text evidence="1">The sequence shown here is derived from an EMBL/GenBank/DDBJ whole genome shotgun (WGS) entry which is preliminary data.</text>
</comment>
<evidence type="ECO:0008006" key="3">
    <source>
        <dbReference type="Google" id="ProtNLM"/>
    </source>
</evidence>
<protein>
    <recommendedName>
        <fullName evidence="3">Lipoprotein</fullName>
    </recommendedName>
</protein>
<keyword evidence="2" id="KW-1185">Reference proteome</keyword>
<dbReference type="PROSITE" id="PS51257">
    <property type="entry name" value="PROKAR_LIPOPROTEIN"/>
    <property type="match status" value="1"/>
</dbReference>
<dbReference type="RefSeq" id="WP_377907867.1">
    <property type="nucleotide sequence ID" value="NZ_JBHSGK010000003.1"/>
</dbReference>
<accession>A0ABV9NTF7</accession>
<gene>
    <name evidence="1" type="ORF">ACFO4L_01485</name>
</gene>
<reference evidence="2" key="1">
    <citation type="journal article" date="2019" name="Int. J. Syst. Evol. Microbiol.">
        <title>The Global Catalogue of Microorganisms (GCM) 10K type strain sequencing project: providing services to taxonomists for standard genome sequencing and annotation.</title>
        <authorList>
            <consortium name="The Broad Institute Genomics Platform"/>
            <consortium name="The Broad Institute Genome Sequencing Center for Infectious Disease"/>
            <person name="Wu L."/>
            <person name="Ma J."/>
        </authorList>
    </citation>
    <scope>NUCLEOTIDE SEQUENCE [LARGE SCALE GENOMIC DNA]</scope>
    <source>
        <strain evidence="2">JCM 12165</strain>
    </source>
</reference>
<organism evidence="1 2">
    <name type="scientific">Bacillus daqingensis</name>
    <dbReference type="NCBI Taxonomy" id="872396"/>
    <lineage>
        <taxon>Bacteria</taxon>
        <taxon>Bacillati</taxon>
        <taxon>Bacillota</taxon>
        <taxon>Bacilli</taxon>
        <taxon>Bacillales</taxon>
        <taxon>Bacillaceae</taxon>
        <taxon>Bacillus</taxon>
    </lineage>
</organism>
<dbReference type="Proteomes" id="UP001595896">
    <property type="component" value="Unassembled WGS sequence"/>
</dbReference>
<sequence>MKKRILLIPASLFLAACSEPTEEDVVEMGEEHGLEVLTVERDPEREDPPSLNHDQVEQLFQDIGNSLEHDSLQGTERFSETHEEEALVEAEPITFSSRDESDSNSESVAANVAFDIWIEDDQADIDPDNAVIQNLVFESSGITAQEWESMTGAAMIDEEGNLVFSNEGRWKIHFLYGDIEVAFFVADGWSLTMSPDDLREKAAYGATDG</sequence>
<proteinExistence type="predicted"/>
<evidence type="ECO:0000313" key="2">
    <source>
        <dbReference type="Proteomes" id="UP001595896"/>
    </source>
</evidence>
<evidence type="ECO:0000313" key="1">
    <source>
        <dbReference type="EMBL" id="MFC4735244.1"/>
    </source>
</evidence>
<dbReference type="EMBL" id="JBHSGK010000003">
    <property type="protein sequence ID" value="MFC4735244.1"/>
    <property type="molecule type" value="Genomic_DNA"/>
</dbReference>